<accession>A0AAV4ATT5</accession>
<feature type="region of interest" description="Disordered" evidence="1">
    <location>
        <begin position="22"/>
        <end position="51"/>
    </location>
</feature>
<evidence type="ECO:0000313" key="3">
    <source>
        <dbReference type="Proteomes" id="UP000735302"/>
    </source>
</evidence>
<reference evidence="2 3" key="1">
    <citation type="journal article" date="2021" name="Elife">
        <title>Chloroplast acquisition without the gene transfer in kleptoplastic sea slugs, Plakobranchus ocellatus.</title>
        <authorList>
            <person name="Maeda T."/>
            <person name="Takahashi S."/>
            <person name="Yoshida T."/>
            <person name="Shimamura S."/>
            <person name="Takaki Y."/>
            <person name="Nagai Y."/>
            <person name="Toyoda A."/>
            <person name="Suzuki Y."/>
            <person name="Arimoto A."/>
            <person name="Ishii H."/>
            <person name="Satoh N."/>
            <person name="Nishiyama T."/>
            <person name="Hasebe M."/>
            <person name="Maruyama T."/>
            <person name="Minagawa J."/>
            <person name="Obokata J."/>
            <person name="Shigenobu S."/>
        </authorList>
    </citation>
    <scope>NUCLEOTIDE SEQUENCE [LARGE SCALE GENOMIC DNA]</scope>
</reference>
<sequence length="92" mass="10484">MDGKQEMNKQVPETDWFFAYSSPQQGDLRLSGPPTGQGADGGARTRDRKEEGLRYKIGGQTSQSMNDRAKKRNHLSEFPNYVMNRKGIMYCH</sequence>
<gene>
    <name evidence="2" type="ORF">PoB_003723500</name>
</gene>
<dbReference type="Proteomes" id="UP000735302">
    <property type="component" value="Unassembled WGS sequence"/>
</dbReference>
<dbReference type="EMBL" id="BLXT01004211">
    <property type="protein sequence ID" value="GFO10730.1"/>
    <property type="molecule type" value="Genomic_DNA"/>
</dbReference>
<name>A0AAV4ATT5_9GAST</name>
<evidence type="ECO:0000256" key="1">
    <source>
        <dbReference type="SAM" id="MobiDB-lite"/>
    </source>
</evidence>
<proteinExistence type="predicted"/>
<comment type="caution">
    <text evidence="2">The sequence shown here is derived from an EMBL/GenBank/DDBJ whole genome shotgun (WGS) entry which is preliminary data.</text>
</comment>
<evidence type="ECO:0000313" key="2">
    <source>
        <dbReference type="EMBL" id="GFO10730.1"/>
    </source>
</evidence>
<dbReference type="AlphaFoldDB" id="A0AAV4ATT5"/>
<organism evidence="2 3">
    <name type="scientific">Plakobranchus ocellatus</name>
    <dbReference type="NCBI Taxonomy" id="259542"/>
    <lineage>
        <taxon>Eukaryota</taxon>
        <taxon>Metazoa</taxon>
        <taxon>Spiralia</taxon>
        <taxon>Lophotrochozoa</taxon>
        <taxon>Mollusca</taxon>
        <taxon>Gastropoda</taxon>
        <taxon>Heterobranchia</taxon>
        <taxon>Euthyneura</taxon>
        <taxon>Panpulmonata</taxon>
        <taxon>Sacoglossa</taxon>
        <taxon>Placobranchoidea</taxon>
        <taxon>Plakobranchidae</taxon>
        <taxon>Plakobranchus</taxon>
    </lineage>
</organism>
<keyword evidence="3" id="KW-1185">Reference proteome</keyword>
<protein>
    <submittedName>
        <fullName evidence="2">Uncharacterized protein</fullName>
    </submittedName>
</protein>